<feature type="non-terminal residue" evidence="1">
    <location>
        <position position="1"/>
    </location>
</feature>
<evidence type="ECO:0000313" key="1">
    <source>
        <dbReference type="EMBL" id="CAF1132057.1"/>
    </source>
</evidence>
<gene>
    <name evidence="1" type="ORF">XAT740_LOCUS19957</name>
</gene>
<evidence type="ECO:0000313" key="2">
    <source>
        <dbReference type="Proteomes" id="UP000663828"/>
    </source>
</evidence>
<dbReference type="Proteomes" id="UP000663828">
    <property type="component" value="Unassembled WGS sequence"/>
</dbReference>
<dbReference type="AlphaFoldDB" id="A0A814RGN5"/>
<comment type="caution">
    <text evidence="1">The sequence shown here is derived from an EMBL/GenBank/DDBJ whole genome shotgun (WGS) entry which is preliminary data.</text>
</comment>
<sequence length="143" mass="16078">MFKCHSLGNNRHCTDASDEVELFNKTITLLEAMKPDFHASKEFEPLFDTCNQTNSVLCLSPSFRHSRKPYSCINDKYNRTVPGLRILFVLIEPVLQTADANLNKSTSNFPIELSSFISNLSSLSFFAYKCNRGIDAQLSDGST</sequence>
<dbReference type="EMBL" id="CAJNOR010001377">
    <property type="protein sequence ID" value="CAF1132057.1"/>
    <property type="molecule type" value="Genomic_DNA"/>
</dbReference>
<protein>
    <submittedName>
        <fullName evidence="1">Uncharacterized protein</fullName>
    </submittedName>
</protein>
<name>A0A814RGN5_ADIRI</name>
<proteinExistence type="predicted"/>
<keyword evidence="2" id="KW-1185">Reference proteome</keyword>
<accession>A0A814RGN5</accession>
<organism evidence="1 2">
    <name type="scientific">Adineta ricciae</name>
    <name type="common">Rotifer</name>
    <dbReference type="NCBI Taxonomy" id="249248"/>
    <lineage>
        <taxon>Eukaryota</taxon>
        <taxon>Metazoa</taxon>
        <taxon>Spiralia</taxon>
        <taxon>Gnathifera</taxon>
        <taxon>Rotifera</taxon>
        <taxon>Eurotatoria</taxon>
        <taxon>Bdelloidea</taxon>
        <taxon>Adinetida</taxon>
        <taxon>Adinetidae</taxon>
        <taxon>Adineta</taxon>
    </lineage>
</organism>
<reference evidence="1" key="1">
    <citation type="submission" date="2021-02" db="EMBL/GenBank/DDBJ databases">
        <authorList>
            <person name="Nowell W R."/>
        </authorList>
    </citation>
    <scope>NUCLEOTIDE SEQUENCE</scope>
</reference>